<dbReference type="Proteomes" id="UP000591131">
    <property type="component" value="Unassembled WGS sequence"/>
</dbReference>
<dbReference type="AlphaFoldDB" id="A0A7J6KL04"/>
<evidence type="ECO:0000313" key="3">
    <source>
        <dbReference type="Proteomes" id="UP000591131"/>
    </source>
</evidence>
<evidence type="ECO:0000313" key="2">
    <source>
        <dbReference type="EMBL" id="KAF4647955.1"/>
    </source>
</evidence>
<dbReference type="EMBL" id="JAAPAO010002271">
    <property type="protein sequence ID" value="KAF4647955.1"/>
    <property type="molecule type" value="Genomic_DNA"/>
</dbReference>
<accession>A0A7J6KL04</accession>
<name>A0A7J6KL04_PERCH</name>
<keyword evidence="3" id="KW-1185">Reference proteome</keyword>
<sequence length="122" mass="13947">MVRIKQELIAKKVTNWQSYFQTEELNILEMAELHELLGRGNKLDDDDYDDDHDDFEQEDPSRPGSEKSPASVGQREDNPHDVSSVQKAPSTPEVAEEITTEQEIIEEQVKENASEGSDIWVF</sequence>
<evidence type="ECO:0000256" key="1">
    <source>
        <dbReference type="SAM" id="MobiDB-lite"/>
    </source>
</evidence>
<feature type="region of interest" description="Disordered" evidence="1">
    <location>
        <begin position="40"/>
        <end position="100"/>
    </location>
</feature>
<organism evidence="2 3">
    <name type="scientific">Perkinsus chesapeaki</name>
    <name type="common">Clam parasite</name>
    <name type="synonym">Perkinsus andrewsi</name>
    <dbReference type="NCBI Taxonomy" id="330153"/>
    <lineage>
        <taxon>Eukaryota</taxon>
        <taxon>Sar</taxon>
        <taxon>Alveolata</taxon>
        <taxon>Perkinsozoa</taxon>
        <taxon>Perkinsea</taxon>
        <taxon>Perkinsida</taxon>
        <taxon>Perkinsidae</taxon>
        <taxon>Perkinsus</taxon>
    </lineage>
</organism>
<comment type="caution">
    <text evidence="2">The sequence shown here is derived from an EMBL/GenBank/DDBJ whole genome shotgun (WGS) entry which is preliminary data.</text>
</comment>
<feature type="compositionally biased region" description="Acidic residues" evidence="1">
    <location>
        <begin position="44"/>
        <end position="58"/>
    </location>
</feature>
<proteinExistence type="predicted"/>
<gene>
    <name evidence="2" type="ORF">FOL47_003933</name>
</gene>
<protein>
    <submittedName>
        <fullName evidence="2">Uncharacterized protein</fullName>
    </submittedName>
</protein>
<reference evidence="2 3" key="1">
    <citation type="submission" date="2020-04" db="EMBL/GenBank/DDBJ databases">
        <title>Perkinsus chesapeaki whole genome sequence.</title>
        <authorList>
            <person name="Bogema D.R."/>
        </authorList>
    </citation>
    <scope>NUCLEOTIDE SEQUENCE [LARGE SCALE GENOMIC DNA]</scope>
    <source>
        <strain evidence="2">ATCC PRA-425</strain>
    </source>
</reference>